<protein>
    <submittedName>
        <fullName evidence="3">Uncharacterized protein</fullName>
    </submittedName>
</protein>
<dbReference type="AlphaFoldDB" id="A0A5N5TCY7"/>
<proteinExistence type="predicted"/>
<feature type="signal peptide" evidence="2">
    <location>
        <begin position="1"/>
        <end position="19"/>
    </location>
</feature>
<evidence type="ECO:0000256" key="2">
    <source>
        <dbReference type="SAM" id="SignalP"/>
    </source>
</evidence>
<accession>A0A5N5TCY7</accession>
<dbReference type="Proteomes" id="UP000326759">
    <property type="component" value="Unassembled WGS sequence"/>
</dbReference>
<comment type="caution">
    <text evidence="3">The sequence shown here is derived from an EMBL/GenBank/DDBJ whole genome shotgun (WGS) entry which is preliminary data.</text>
</comment>
<feature type="region of interest" description="Disordered" evidence="1">
    <location>
        <begin position="175"/>
        <end position="196"/>
    </location>
</feature>
<gene>
    <name evidence="3" type="ORF">Anas_00775</name>
</gene>
<organism evidence="3 4">
    <name type="scientific">Armadillidium nasatum</name>
    <dbReference type="NCBI Taxonomy" id="96803"/>
    <lineage>
        <taxon>Eukaryota</taxon>
        <taxon>Metazoa</taxon>
        <taxon>Ecdysozoa</taxon>
        <taxon>Arthropoda</taxon>
        <taxon>Crustacea</taxon>
        <taxon>Multicrustacea</taxon>
        <taxon>Malacostraca</taxon>
        <taxon>Eumalacostraca</taxon>
        <taxon>Peracarida</taxon>
        <taxon>Isopoda</taxon>
        <taxon>Oniscidea</taxon>
        <taxon>Crinocheta</taxon>
        <taxon>Armadillidiidae</taxon>
        <taxon>Armadillidium</taxon>
    </lineage>
</organism>
<feature type="non-terminal residue" evidence="3">
    <location>
        <position position="564"/>
    </location>
</feature>
<feature type="compositionally biased region" description="Basic and acidic residues" evidence="1">
    <location>
        <begin position="175"/>
        <end position="188"/>
    </location>
</feature>
<feature type="region of interest" description="Disordered" evidence="1">
    <location>
        <begin position="389"/>
        <end position="416"/>
    </location>
</feature>
<evidence type="ECO:0000313" key="3">
    <source>
        <dbReference type="EMBL" id="KAB7504411.1"/>
    </source>
</evidence>
<dbReference type="EMBL" id="SEYY01003203">
    <property type="protein sequence ID" value="KAB7504411.1"/>
    <property type="molecule type" value="Genomic_DNA"/>
</dbReference>
<evidence type="ECO:0000256" key="1">
    <source>
        <dbReference type="SAM" id="MobiDB-lite"/>
    </source>
</evidence>
<evidence type="ECO:0000313" key="4">
    <source>
        <dbReference type="Proteomes" id="UP000326759"/>
    </source>
</evidence>
<keyword evidence="4" id="KW-1185">Reference proteome</keyword>
<feature type="compositionally biased region" description="Basic residues" evidence="1">
    <location>
        <begin position="236"/>
        <end position="250"/>
    </location>
</feature>
<feature type="compositionally biased region" description="Basic and acidic residues" evidence="1">
    <location>
        <begin position="396"/>
        <end position="408"/>
    </location>
</feature>
<feature type="chain" id="PRO_5024289829" evidence="2">
    <location>
        <begin position="20"/>
        <end position="564"/>
    </location>
</feature>
<keyword evidence="2" id="KW-0732">Signal</keyword>
<feature type="compositionally biased region" description="Polar residues" evidence="1">
    <location>
        <begin position="251"/>
        <end position="260"/>
    </location>
</feature>
<sequence>MILMLLHCALLPRKHQCSGDDVDLYSVILDSLHYLKEEVEEASAIETEGYLGDTEVNQPENDVAAVESYENEKCVDEHHELVCPELVVCALDLAISHHEQYLNAKEKDLSSGNSKLNFTDLSANGMIDGECVISDDRRACINNCDQDHRSCDIPKFRTLNRYRYCKENESIKETTVDDISGEKSEKNKANFSHQIERQGFVGRTKIEARSKIKESSKVLNSFQDSQNLTTDSCFSSKHKRKRSKRKRKQKNANPASSTTGAEKISNKDSSGLLSTGNVVKTCKNILGESSVTENYNLIPLNEEPLSDSAHNERENSHHPYSKNVCLSESICDHSSTTIHNDYKTTSSFNRNGKNKKIKCENTAGVKRKKHLNCGCNKIPALELNSSLNIPNSDSLETPRKDLGNDENKLNSNIKSPGTRFASNYGGQDFHNGLKPLSATSSMTYSPESGSIPSLLSSSSASAEECHLMVLAQILHDILIICRRSESVCLQLQKFLFLRKLIDGFGKLIRENDPFCEELITIVLNIWCEIAQYDLEPSEMGQFFDLFKSENPPMVENVEQGGEAY</sequence>
<name>A0A5N5TCY7_9CRUS</name>
<reference evidence="3 4" key="1">
    <citation type="journal article" date="2019" name="PLoS Biol.">
        <title>Sex chromosomes control vertical transmission of feminizing Wolbachia symbionts in an isopod.</title>
        <authorList>
            <person name="Becking T."/>
            <person name="Chebbi M.A."/>
            <person name="Giraud I."/>
            <person name="Moumen B."/>
            <person name="Laverre T."/>
            <person name="Caubet Y."/>
            <person name="Peccoud J."/>
            <person name="Gilbert C."/>
            <person name="Cordaux R."/>
        </authorList>
    </citation>
    <scope>NUCLEOTIDE SEQUENCE [LARGE SCALE GENOMIC DNA]</scope>
    <source>
        <strain evidence="3">ANa2</strain>
        <tissue evidence="3">Whole body excluding digestive tract and cuticle</tissue>
    </source>
</reference>
<feature type="region of interest" description="Disordered" evidence="1">
    <location>
        <begin position="231"/>
        <end position="270"/>
    </location>
</feature>